<protein>
    <recommendedName>
        <fullName evidence="2">Methyltransferase domain-containing protein</fullName>
    </recommendedName>
</protein>
<sequence length="201" mass="22758">MDNIIGSPIKEELEVMVRIAKECCGDGEYLLETGSGYSTICFAANGIKVVSIDLFSISDEIKNNSPDVVFLTGWSIADSDMIKCRHSLFRESRYKNTPDQGVAFDNCNMVGETDLIRKVIKEYGVPKFFFCDTGEYCGYAEWLIIKKIIPVGGFIALHDIHYPHSIKNDRAYEEIRCNPKKWEIIYKSFTKAGLCVAVRKN</sequence>
<dbReference type="AlphaFoldDB" id="A0A0F9IGM1"/>
<reference evidence="1" key="1">
    <citation type="journal article" date="2015" name="Nature">
        <title>Complex archaea that bridge the gap between prokaryotes and eukaryotes.</title>
        <authorList>
            <person name="Spang A."/>
            <person name="Saw J.H."/>
            <person name="Jorgensen S.L."/>
            <person name="Zaremba-Niedzwiedzka K."/>
            <person name="Martijn J."/>
            <person name="Lind A.E."/>
            <person name="van Eijk R."/>
            <person name="Schleper C."/>
            <person name="Guy L."/>
            <person name="Ettema T.J."/>
        </authorList>
    </citation>
    <scope>NUCLEOTIDE SEQUENCE</scope>
</reference>
<accession>A0A0F9IGM1</accession>
<proteinExistence type="predicted"/>
<dbReference type="Gene3D" id="3.40.50.150">
    <property type="entry name" value="Vaccinia Virus protein VP39"/>
    <property type="match status" value="1"/>
</dbReference>
<dbReference type="EMBL" id="LAZR01019337">
    <property type="protein sequence ID" value="KKL92915.1"/>
    <property type="molecule type" value="Genomic_DNA"/>
</dbReference>
<evidence type="ECO:0000313" key="1">
    <source>
        <dbReference type="EMBL" id="KKL92915.1"/>
    </source>
</evidence>
<comment type="caution">
    <text evidence="1">The sequence shown here is derived from an EMBL/GenBank/DDBJ whole genome shotgun (WGS) entry which is preliminary data.</text>
</comment>
<name>A0A0F9IGM1_9ZZZZ</name>
<dbReference type="SUPFAM" id="SSF53335">
    <property type="entry name" value="S-adenosyl-L-methionine-dependent methyltransferases"/>
    <property type="match status" value="1"/>
</dbReference>
<evidence type="ECO:0008006" key="2">
    <source>
        <dbReference type="Google" id="ProtNLM"/>
    </source>
</evidence>
<organism evidence="1">
    <name type="scientific">marine sediment metagenome</name>
    <dbReference type="NCBI Taxonomy" id="412755"/>
    <lineage>
        <taxon>unclassified sequences</taxon>
        <taxon>metagenomes</taxon>
        <taxon>ecological metagenomes</taxon>
    </lineage>
</organism>
<dbReference type="InterPro" id="IPR029063">
    <property type="entry name" value="SAM-dependent_MTases_sf"/>
</dbReference>
<gene>
    <name evidence="1" type="ORF">LCGC14_1879940</name>
</gene>